<gene>
    <name evidence="1" type="ORF">OPT61_g3899</name>
</gene>
<organism evidence="1 2">
    <name type="scientific">Boeremia exigua</name>
    <dbReference type="NCBI Taxonomy" id="749465"/>
    <lineage>
        <taxon>Eukaryota</taxon>
        <taxon>Fungi</taxon>
        <taxon>Dikarya</taxon>
        <taxon>Ascomycota</taxon>
        <taxon>Pezizomycotina</taxon>
        <taxon>Dothideomycetes</taxon>
        <taxon>Pleosporomycetidae</taxon>
        <taxon>Pleosporales</taxon>
        <taxon>Pleosporineae</taxon>
        <taxon>Didymellaceae</taxon>
        <taxon>Boeremia</taxon>
    </lineage>
</organism>
<reference evidence="1" key="1">
    <citation type="submission" date="2022-11" db="EMBL/GenBank/DDBJ databases">
        <title>Genome Sequence of Boeremia exigua.</title>
        <authorList>
            <person name="Buettner E."/>
        </authorList>
    </citation>
    <scope>NUCLEOTIDE SEQUENCE</scope>
    <source>
        <strain evidence="1">CU02</strain>
    </source>
</reference>
<name>A0ACC2IG21_9PLEO</name>
<sequence length="877" mass="100669">MPPRYRHGNGWAGRINVEDLVDYISREQRRRDLYLSEADIRKYLATLREIADVEALIFGGEGSEELLTRMKEWLARDLELVQAQGLYRSRCRFLVYCYTAKRIDSVELAMVMLRFFTRKEASIIGREKSFLLTEWCLGLQQLERLVPDDQWYRAFLQIARLGPPMFEQWRRPAAQHGWVADLLRLFDDRILPGHRHGRDEFQLNQLQLNQVQLIAPERRYQMPAPRRHVALRPVQYALDAPLIAPVRGLQMLHLRQQMQARKPLATLHGDANFVPLASLETCNPAQIVDKMSSPDVILIGAGPSGISMAYTMKHKLGFSDFTIYDKLDGVGGTWRTNTYPGVGCDVPTILYSFHFNLNPNWSKELCDGPEILEYMEATVDKFDLRKHMHFSIECSGADWNKETKKWDVRFKDQRTGQEFVRSASVFISAVGGISYPRDVRFPGMEKFQGAMFHTARWDHSYDYKDKRMAVIGNGCSAAQVVPAVVNDVATVKQYARSAQWYHERPNRNFTKAETWAFRYIPFWERWKRLQLFLENDDLVATYMPGAKATEKRAKVEDHAKRYIFSRAPTKYHDFLVPDFPLGCKRRIFDPNYLDALNASNLELVPEGIQEFDETGIISDTGKKDEFDVIVLATGFQVQQFLTPMEVIGKGGKSLNQQWKEHRGAQAYMGSFVHNFPNFGILFGPNTFPAHNSALFTCEVQVEFVARNLLAPLIDRRASIIEVKATSESQWVNSIHQQLQGSVFQAGCSNWYINEHGRNAASWPGYASTYWKETCIPRFGIFNTEGGSSFWSWSGDDRYRTLEKEQKIRGLSNGGIWGHKFSDFERPETRVHSQAHAYTDTIITTTVIEEQICGAESVSRASQSGFDLPHPFVNPALH</sequence>
<keyword evidence="2" id="KW-1185">Reference proteome</keyword>
<protein>
    <submittedName>
        <fullName evidence="1">Uncharacterized protein</fullName>
    </submittedName>
</protein>
<evidence type="ECO:0000313" key="2">
    <source>
        <dbReference type="Proteomes" id="UP001153331"/>
    </source>
</evidence>
<accession>A0ACC2IG21</accession>
<comment type="caution">
    <text evidence="1">The sequence shown here is derived from an EMBL/GenBank/DDBJ whole genome shotgun (WGS) entry which is preliminary data.</text>
</comment>
<evidence type="ECO:0000313" key="1">
    <source>
        <dbReference type="EMBL" id="KAJ8114154.1"/>
    </source>
</evidence>
<dbReference type="Proteomes" id="UP001153331">
    <property type="component" value="Unassembled WGS sequence"/>
</dbReference>
<proteinExistence type="predicted"/>
<dbReference type="EMBL" id="JAPHNI010000210">
    <property type="protein sequence ID" value="KAJ8114154.1"/>
    <property type="molecule type" value="Genomic_DNA"/>
</dbReference>